<feature type="compositionally biased region" description="Basic residues" evidence="1">
    <location>
        <begin position="180"/>
        <end position="191"/>
    </location>
</feature>
<dbReference type="Proteomes" id="UP001472677">
    <property type="component" value="Unassembled WGS sequence"/>
</dbReference>
<proteinExistence type="predicted"/>
<evidence type="ECO:0000313" key="4">
    <source>
        <dbReference type="Proteomes" id="UP001472677"/>
    </source>
</evidence>
<evidence type="ECO:0000313" key="3">
    <source>
        <dbReference type="EMBL" id="KAK8514679.1"/>
    </source>
</evidence>
<comment type="caution">
    <text evidence="3">The sequence shown here is derived from an EMBL/GenBank/DDBJ whole genome shotgun (WGS) entry which is preliminary data.</text>
</comment>
<evidence type="ECO:0000259" key="2">
    <source>
        <dbReference type="Pfam" id="PF25370"/>
    </source>
</evidence>
<dbReference type="InterPro" id="IPR057523">
    <property type="entry name" value="HTH_74"/>
</dbReference>
<dbReference type="EMBL" id="JBBPBM010000066">
    <property type="protein sequence ID" value="KAK8514679.1"/>
    <property type="molecule type" value="Genomic_DNA"/>
</dbReference>
<dbReference type="Pfam" id="PF25370">
    <property type="entry name" value="HTH_74"/>
    <property type="match status" value="1"/>
</dbReference>
<feature type="compositionally biased region" description="Low complexity" evidence="1">
    <location>
        <begin position="152"/>
        <end position="168"/>
    </location>
</feature>
<keyword evidence="4" id="KW-1185">Reference proteome</keyword>
<feature type="domain" description="HTH three-helical bundle" evidence="2">
    <location>
        <begin position="188"/>
        <end position="228"/>
    </location>
</feature>
<feature type="compositionally biased region" description="Basic and acidic residues" evidence="1">
    <location>
        <begin position="271"/>
        <end position="281"/>
    </location>
</feature>
<reference evidence="3 4" key="1">
    <citation type="journal article" date="2024" name="G3 (Bethesda)">
        <title>Genome assembly of Hibiscus sabdariffa L. provides insights into metabolisms of medicinal natural products.</title>
        <authorList>
            <person name="Kim T."/>
        </authorList>
    </citation>
    <scope>NUCLEOTIDE SEQUENCE [LARGE SCALE GENOMIC DNA]</scope>
    <source>
        <strain evidence="3">TK-2024</strain>
        <tissue evidence="3">Old leaves</tissue>
    </source>
</reference>
<organism evidence="3 4">
    <name type="scientific">Hibiscus sabdariffa</name>
    <name type="common">roselle</name>
    <dbReference type="NCBI Taxonomy" id="183260"/>
    <lineage>
        <taxon>Eukaryota</taxon>
        <taxon>Viridiplantae</taxon>
        <taxon>Streptophyta</taxon>
        <taxon>Embryophyta</taxon>
        <taxon>Tracheophyta</taxon>
        <taxon>Spermatophyta</taxon>
        <taxon>Magnoliopsida</taxon>
        <taxon>eudicotyledons</taxon>
        <taxon>Gunneridae</taxon>
        <taxon>Pentapetalae</taxon>
        <taxon>rosids</taxon>
        <taxon>malvids</taxon>
        <taxon>Malvales</taxon>
        <taxon>Malvaceae</taxon>
        <taxon>Malvoideae</taxon>
        <taxon>Hibiscus</taxon>
    </lineage>
</organism>
<dbReference type="PANTHER" id="PTHR34799">
    <property type="entry name" value="OS07G0656300 PROTEIN"/>
    <property type="match status" value="1"/>
</dbReference>
<accession>A0ABR2C710</accession>
<evidence type="ECO:0000256" key="1">
    <source>
        <dbReference type="SAM" id="MobiDB-lite"/>
    </source>
</evidence>
<protein>
    <recommendedName>
        <fullName evidence="2">HTH three-helical bundle domain-containing protein</fullName>
    </recommendedName>
</protein>
<name>A0ABR2C710_9ROSI</name>
<feature type="region of interest" description="Disordered" evidence="1">
    <location>
        <begin position="269"/>
        <end position="311"/>
    </location>
</feature>
<dbReference type="PANTHER" id="PTHR34799:SF2">
    <property type="entry name" value="OS07G0656300 PROTEIN"/>
    <property type="match status" value="1"/>
</dbReference>
<feature type="region of interest" description="Disordered" evidence="1">
    <location>
        <begin position="146"/>
        <end position="191"/>
    </location>
</feature>
<gene>
    <name evidence="3" type="ORF">V6N12_057576</name>
</gene>
<sequence length="311" mass="34587">MATFPSPLERTVASALLLLSTQPSKLMIGCCCCDGETKGKTSMLISSTESESCSSSLTNQQFCSRKQQKKLRIIAAVARCHEIKLKVPLPYSASPLFAAFCLFFVWTLEFKFFDKLEQVVKKRRSRIYRSSDNRKISSFRSLISSNMGKAGSTSCLSSSSSSGISSARSQRKTTKAEKIQRKRRSGGSNHMRRRAEAILKLLSGGCFSEVDIRRVLGDSPDTSKALRMLLKQEEVKRSGSGGQKDPYIYTLKRQFMTSKEQQILHSITDQPETRTEDKYEPHGQMLGSYAGYPSEQLSSIGGKGKAIKLDL</sequence>